<keyword evidence="2" id="KW-1185">Reference proteome</keyword>
<accession>A0ACB9QS00</accession>
<gene>
    <name evidence="1" type="ORF">MLD38_016615</name>
</gene>
<dbReference type="Proteomes" id="UP001057402">
    <property type="component" value="Chromosome 5"/>
</dbReference>
<protein>
    <submittedName>
        <fullName evidence="1">Uncharacterized protein</fullName>
    </submittedName>
</protein>
<organism evidence="1 2">
    <name type="scientific">Melastoma candidum</name>
    <dbReference type="NCBI Taxonomy" id="119954"/>
    <lineage>
        <taxon>Eukaryota</taxon>
        <taxon>Viridiplantae</taxon>
        <taxon>Streptophyta</taxon>
        <taxon>Embryophyta</taxon>
        <taxon>Tracheophyta</taxon>
        <taxon>Spermatophyta</taxon>
        <taxon>Magnoliopsida</taxon>
        <taxon>eudicotyledons</taxon>
        <taxon>Gunneridae</taxon>
        <taxon>Pentapetalae</taxon>
        <taxon>rosids</taxon>
        <taxon>malvids</taxon>
        <taxon>Myrtales</taxon>
        <taxon>Melastomataceae</taxon>
        <taxon>Melastomatoideae</taxon>
        <taxon>Melastomateae</taxon>
        <taxon>Melastoma</taxon>
    </lineage>
</organism>
<reference evidence="2" key="1">
    <citation type="journal article" date="2023" name="Front. Plant Sci.">
        <title>Chromosomal-level genome assembly of Melastoma candidum provides insights into trichome evolution.</title>
        <authorList>
            <person name="Zhong Y."/>
            <person name="Wu W."/>
            <person name="Sun C."/>
            <person name="Zou P."/>
            <person name="Liu Y."/>
            <person name="Dai S."/>
            <person name="Zhou R."/>
        </authorList>
    </citation>
    <scope>NUCLEOTIDE SEQUENCE [LARGE SCALE GENOMIC DNA]</scope>
</reference>
<name>A0ACB9QS00_9MYRT</name>
<dbReference type="EMBL" id="CM042884">
    <property type="protein sequence ID" value="KAI4367998.1"/>
    <property type="molecule type" value="Genomic_DNA"/>
</dbReference>
<sequence>MSQFLPIILLKLPNRFAGLLLEPESEVGQDALVGGLEEAVVFAGDVEDMVSDTLSALVELDGAELALAVAVAVAGEAHGHGTIAGEEDEAEVVGDGLVVEDG</sequence>
<proteinExistence type="predicted"/>
<comment type="caution">
    <text evidence="1">The sequence shown here is derived from an EMBL/GenBank/DDBJ whole genome shotgun (WGS) entry which is preliminary data.</text>
</comment>
<evidence type="ECO:0000313" key="1">
    <source>
        <dbReference type="EMBL" id="KAI4367998.1"/>
    </source>
</evidence>
<evidence type="ECO:0000313" key="2">
    <source>
        <dbReference type="Proteomes" id="UP001057402"/>
    </source>
</evidence>